<protein>
    <submittedName>
        <fullName evidence="8">Sugar MFS transporter</fullName>
    </submittedName>
</protein>
<feature type="transmembrane region" description="Helical" evidence="7">
    <location>
        <begin position="219"/>
        <end position="240"/>
    </location>
</feature>
<evidence type="ECO:0000256" key="5">
    <source>
        <dbReference type="ARBA" id="ARBA00022989"/>
    </source>
</evidence>
<sequence>MKHNIYWFGLLACYGALFLLGLVEVYKAPIYPRILDFFSVSPSKGSAFFFLSTFSALLMTLSGALWVKRVRVISGLALFVTFMGVGSVLSGMSGGAHSFPELMLGSFLFGLGAGGSMVLINVAIPLFVPHDLTRQGYCGLHSTYGVASILSPLLPGLLYKFHFGWEGGFYLFGGLATAILLFILAGLFKKRGVPRVGGGESNPGAYLESSQRDKAPKEWWIAIGGGLIVSAYNGAEHILASRLVLFLEARGGTWAVEADILLSIFFGLLCVGRIIFTFILLKGSAFIWLIVSFASTTVVFLLGYWVSPLWLPLCGLTLSYLFPYTMEWLTTTSKNPPFTVSFSLGMGGVFLILAHAMVGWLDEHYGIQTAIYVVPIFLVCGVVLCLLMALIEKWRKAH</sequence>
<dbReference type="InterPro" id="IPR051788">
    <property type="entry name" value="MFS_Transporter"/>
</dbReference>
<keyword evidence="9" id="KW-1185">Reference proteome</keyword>
<dbReference type="Pfam" id="PF07690">
    <property type="entry name" value="MFS_1"/>
    <property type="match status" value="1"/>
</dbReference>
<evidence type="ECO:0000256" key="1">
    <source>
        <dbReference type="ARBA" id="ARBA00004127"/>
    </source>
</evidence>
<feature type="transmembrane region" description="Helical" evidence="7">
    <location>
        <begin position="47"/>
        <end position="66"/>
    </location>
</feature>
<dbReference type="Proteomes" id="UP001569414">
    <property type="component" value="Unassembled WGS sequence"/>
</dbReference>
<comment type="caution">
    <text evidence="8">The sequence shown here is derived from an EMBL/GenBank/DDBJ whole genome shotgun (WGS) entry which is preliminary data.</text>
</comment>
<name>A0ABV4NR68_9GAMM</name>
<evidence type="ECO:0000256" key="2">
    <source>
        <dbReference type="ARBA" id="ARBA00008335"/>
    </source>
</evidence>
<keyword evidence="6 7" id="KW-0472">Membrane</keyword>
<dbReference type="RefSeq" id="WP_371844037.1">
    <property type="nucleotide sequence ID" value="NZ_JBGMEL010000013.1"/>
</dbReference>
<evidence type="ECO:0000256" key="7">
    <source>
        <dbReference type="SAM" id="Phobius"/>
    </source>
</evidence>
<feature type="transmembrane region" description="Helical" evidence="7">
    <location>
        <begin position="370"/>
        <end position="391"/>
    </location>
</feature>
<dbReference type="Gene3D" id="1.20.1250.20">
    <property type="entry name" value="MFS general substrate transporter like domains"/>
    <property type="match status" value="1"/>
</dbReference>
<keyword evidence="5 7" id="KW-1133">Transmembrane helix</keyword>
<feature type="transmembrane region" description="Helical" evidence="7">
    <location>
        <begin position="6"/>
        <end position="26"/>
    </location>
</feature>
<feature type="transmembrane region" description="Helical" evidence="7">
    <location>
        <begin position="102"/>
        <end position="124"/>
    </location>
</feature>
<feature type="transmembrane region" description="Helical" evidence="7">
    <location>
        <begin position="260"/>
        <end position="281"/>
    </location>
</feature>
<organism evidence="8 9">
    <name type="scientific">Microbulbifer echini</name>
    <dbReference type="NCBI Taxonomy" id="1529067"/>
    <lineage>
        <taxon>Bacteria</taxon>
        <taxon>Pseudomonadati</taxon>
        <taxon>Pseudomonadota</taxon>
        <taxon>Gammaproteobacteria</taxon>
        <taxon>Cellvibrionales</taxon>
        <taxon>Microbulbiferaceae</taxon>
        <taxon>Microbulbifer</taxon>
    </lineage>
</organism>
<evidence type="ECO:0000256" key="6">
    <source>
        <dbReference type="ARBA" id="ARBA00023136"/>
    </source>
</evidence>
<feature type="transmembrane region" description="Helical" evidence="7">
    <location>
        <begin position="72"/>
        <end position="90"/>
    </location>
</feature>
<dbReference type="InterPro" id="IPR036259">
    <property type="entry name" value="MFS_trans_sf"/>
</dbReference>
<evidence type="ECO:0000256" key="3">
    <source>
        <dbReference type="ARBA" id="ARBA00022448"/>
    </source>
</evidence>
<dbReference type="PANTHER" id="PTHR23514">
    <property type="entry name" value="BYPASS OF STOP CODON PROTEIN 6"/>
    <property type="match status" value="1"/>
</dbReference>
<dbReference type="EMBL" id="JBGMEL010000013">
    <property type="protein sequence ID" value="MFA0791568.1"/>
    <property type="molecule type" value="Genomic_DNA"/>
</dbReference>
<keyword evidence="3" id="KW-0813">Transport</keyword>
<feature type="transmembrane region" description="Helical" evidence="7">
    <location>
        <begin position="286"/>
        <end position="303"/>
    </location>
</feature>
<dbReference type="PANTHER" id="PTHR23514:SF3">
    <property type="entry name" value="BYPASS OF STOP CODON PROTEIN 6"/>
    <property type="match status" value="1"/>
</dbReference>
<comment type="similarity">
    <text evidence="2">Belongs to the major facilitator superfamily.</text>
</comment>
<evidence type="ECO:0000313" key="8">
    <source>
        <dbReference type="EMBL" id="MFA0791568.1"/>
    </source>
</evidence>
<accession>A0ABV4NR68</accession>
<reference evidence="8 9" key="1">
    <citation type="submission" date="2024-08" db="EMBL/GenBank/DDBJ databases">
        <authorList>
            <person name="Ishaq N."/>
        </authorList>
    </citation>
    <scope>NUCLEOTIDE SEQUENCE [LARGE SCALE GENOMIC DNA]</scope>
    <source>
        <strain evidence="8 9">JCM 30400</strain>
    </source>
</reference>
<proteinExistence type="inferred from homology"/>
<gene>
    <name evidence="8" type="ORF">ACCI51_13500</name>
</gene>
<evidence type="ECO:0000313" key="9">
    <source>
        <dbReference type="Proteomes" id="UP001569414"/>
    </source>
</evidence>
<dbReference type="InterPro" id="IPR011701">
    <property type="entry name" value="MFS"/>
</dbReference>
<dbReference type="SUPFAM" id="SSF103473">
    <property type="entry name" value="MFS general substrate transporter"/>
    <property type="match status" value="1"/>
</dbReference>
<keyword evidence="4 7" id="KW-0812">Transmembrane</keyword>
<feature type="transmembrane region" description="Helical" evidence="7">
    <location>
        <begin position="338"/>
        <end position="358"/>
    </location>
</feature>
<feature type="transmembrane region" description="Helical" evidence="7">
    <location>
        <begin position="309"/>
        <end position="326"/>
    </location>
</feature>
<feature type="transmembrane region" description="Helical" evidence="7">
    <location>
        <begin position="167"/>
        <end position="188"/>
    </location>
</feature>
<comment type="subcellular location">
    <subcellularLocation>
        <location evidence="1">Endomembrane system</location>
        <topology evidence="1">Multi-pass membrane protein</topology>
    </subcellularLocation>
</comment>
<evidence type="ECO:0000256" key="4">
    <source>
        <dbReference type="ARBA" id="ARBA00022692"/>
    </source>
</evidence>